<dbReference type="SUPFAM" id="SSF109604">
    <property type="entry name" value="HD-domain/PDEase-like"/>
    <property type="match status" value="1"/>
</dbReference>
<comment type="caution">
    <text evidence="2">The sequence shown here is derived from an EMBL/GenBank/DDBJ whole genome shotgun (WGS) entry which is preliminary data.</text>
</comment>
<dbReference type="Pfam" id="PF08668">
    <property type="entry name" value="HDOD"/>
    <property type="match status" value="1"/>
</dbReference>
<dbReference type="EMBL" id="BAEN01000035">
    <property type="protein sequence ID" value="GAC14194.1"/>
    <property type="molecule type" value="Genomic_DNA"/>
</dbReference>
<dbReference type="PANTHER" id="PTHR33525">
    <property type="match status" value="1"/>
</dbReference>
<proteinExistence type="predicted"/>
<accession>K6X0I7</accession>
<organism evidence="2 3">
    <name type="scientific">Aliiglaciecola lipolytica E3</name>
    <dbReference type="NCBI Taxonomy" id="1127673"/>
    <lineage>
        <taxon>Bacteria</taxon>
        <taxon>Pseudomonadati</taxon>
        <taxon>Pseudomonadota</taxon>
        <taxon>Gammaproteobacteria</taxon>
        <taxon>Alteromonadales</taxon>
        <taxon>Alteromonadaceae</taxon>
        <taxon>Aliiglaciecola</taxon>
    </lineage>
</organism>
<gene>
    <name evidence="2" type="ORF">GLIP_1560</name>
</gene>
<reference evidence="2 3" key="1">
    <citation type="journal article" date="2017" name="Antonie Van Leeuwenhoek">
        <title>Rhizobium rhizosphaerae sp. nov., a novel species isolated from rice rhizosphere.</title>
        <authorList>
            <person name="Zhao J.J."/>
            <person name="Zhang J."/>
            <person name="Zhang R.J."/>
            <person name="Zhang C.W."/>
            <person name="Yin H.Q."/>
            <person name="Zhang X.X."/>
        </authorList>
    </citation>
    <scope>NUCLEOTIDE SEQUENCE [LARGE SCALE GENOMIC DNA]</scope>
    <source>
        <strain evidence="2 3">E3</strain>
    </source>
</reference>
<feature type="domain" description="HDOD" evidence="1">
    <location>
        <begin position="14"/>
        <end position="208"/>
    </location>
</feature>
<keyword evidence="3" id="KW-1185">Reference proteome</keyword>
<sequence>MVHVVDYACEAKDIFVLPDAVVQIKRLIDDHATGMQDIAEVINYDPALTMQILKIANSALYKFPNKINSVTKAIQVIGTNSVYDLVVACSICKAFSEIESNVIDLERFWESSVYCGLLCKYFAERQKLKESERLFVSGLLHNVGELVMVRFNPEIAIKCAQINETETPLDLQLKYLDGCSYADLGSTLVKMWGIPDEIVVPIRKQHYSQHPAENIEDKIIQLSYIMALDNCNPEIYSGQANLEVELYESLGLENDDLNAALSHVGMQSLSVLAMFSPSSVAIV</sequence>
<dbReference type="Proteomes" id="UP000006334">
    <property type="component" value="Unassembled WGS sequence"/>
</dbReference>
<dbReference type="RefSeq" id="WP_008844010.1">
    <property type="nucleotide sequence ID" value="NZ_BAEN01000035.1"/>
</dbReference>
<dbReference type="InterPro" id="IPR052340">
    <property type="entry name" value="RNase_Y/CdgJ"/>
</dbReference>
<evidence type="ECO:0000313" key="3">
    <source>
        <dbReference type="Proteomes" id="UP000006334"/>
    </source>
</evidence>
<name>K6X0I7_9ALTE</name>
<dbReference type="InterPro" id="IPR013976">
    <property type="entry name" value="HDOD"/>
</dbReference>
<dbReference type="eggNOG" id="COG1639">
    <property type="taxonomic scope" value="Bacteria"/>
</dbReference>
<evidence type="ECO:0000259" key="1">
    <source>
        <dbReference type="PROSITE" id="PS51833"/>
    </source>
</evidence>
<evidence type="ECO:0000313" key="2">
    <source>
        <dbReference type="EMBL" id="GAC14194.1"/>
    </source>
</evidence>
<protein>
    <recommendedName>
        <fullName evidence="1">HDOD domain-containing protein</fullName>
    </recommendedName>
</protein>
<dbReference type="Gene3D" id="1.10.3210.10">
    <property type="entry name" value="Hypothetical protein af1432"/>
    <property type="match status" value="1"/>
</dbReference>
<dbReference type="AlphaFoldDB" id="K6X0I7"/>
<dbReference type="STRING" id="1127673.GLIP_1560"/>
<dbReference type="PANTHER" id="PTHR33525:SF3">
    <property type="entry name" value="RIBONUCLEASE Y"/>
    <property type="match status" value="1"/>
</dbReference>
<dbReference type="PROSITE" id="PS51833">
    <property type="entry name" value="HDOD"/>
    <property type="match status" value="1"/>
</dbReference>